<keyword evidence="1" id="KW-1133">Transmembrane helix</keyword>
<feature type="transmembrane region" description="Helical" evidence="1">
    <location>
        <begin position="44"/>
        <end position="60"/>
    </location>
</feature>
<reference evidence="2" key="2">
    <citation type="submission" date="2020-10" db="EMBL/GenBank/DDBJ databases">
        <title>Mucilaginibacter sp. nov., isolated from soil.</title>
        <authorList>
            <person name="Jeon C.O."/>
        </authorList>
    </citation>
    <scope>NUCLEOTIDE SEQUENCE</scope>
    <source>
        <strain evidence="2">R11</strain>
    </source>
</reference>
<accession>A0A965ZIV2</accession>
<feature type="transmembrane region" description="Helical" evidence="1">
    <location>
        <begin position="123"/>
        <end position="142"/>
    </location>
</feature>
<proteinExistence type="predicted"/>
<feature type="transmembrane region" description="Helical" evidence="1">
    <location>
        <begin position="66"/>
        <end position="87"/>
    </location>
</feature>
<gene>
    <name evidence="2" type="ORF">GSY63_14125</name>
</gene>
<evidence type="ECO:0000313" key="3">
    <source>
        <dbReference type="Proteomes" id="UP000638732"/>
    </source>
</evidence>
<evidence type="ECO:0000256" key="1">
    <source>
        <dbReference type="SAM" id="Phobius"/>
    </source>
</evidence>
<dbReference type="RefSeq" id="WP_166586477.1">
    <property type="nucleotide sequence ID" value="NZ_WWEO01000043.1"/>
</dbReference>
<keyword evidence="1" id="KW-0812">Transmembrane</keyword>
<evidence type="ECO:0000313" key="2">
    <source>
        <dbReference type="EMBL" id="NCD70501.1"/>
    </source>
</evidence>
<dbReference type="AlphaFoldDB" id="A0A965ZIV2"/>
<protein>
    <submittedName>
        <fullName evidence="2">Uncharacterized protein</fullName>
    </submittedName>
</protein>
<feature type="transmembrane region" description="Helical" evidence="1">
    <location>
        <begin position="148"/>
        <end position="180"/>
    </location>
</feature>
<keyword evidence="1" id="KW-0472">Membrane</keyword>
<keyword evidence="3" id="KW-1185">Reference proteome</keyword>
<name>A0A965ZIV2_9SPHI</name>
<dbReference type="EMBL" id="WWEO01000043">
    <property type="protein sequence ID" value="NCD70501.1"/>
    <property type="molecule type" value="Genomic_DNA"/>
</dbReference>
<organism evidence="2 3">
    <name type="scientific">Mucilaginibacter agri</name>
    <dbReference type="NCBI Taxonomy" id="2695265"/>
    <lineage>
        <taxon>Bacteria</taxon>
        <taxon>Pseudomonadati</taxon>
        <taxon>Bacteroidota</taxon>
        <taxon>Sphingobacteriia</taxon>
        <taxon>Sphingobacteriales</taxon>
        <taxon>Sphingobacteriaceae</taxon>
        <taxon>Mucilaginibacter</taxon>
    </lineage>
</organism>
<comment type="caution">
    <text evidence="2">The sequence shown here is derived from an EMBL/GenBank/DDBJ whole genome shotgun (WGS) entry which is preliminary data.</text>
</comment>
<sequence>MNIDDLKDAWKEDCPGKINSLHDAISGKTSSAIQRVRRNMRNELIGTIISYAIMAGFLFRHPQVPLFFNIACIMLFALTVLLCYYFTRFYIFYKAISRYDTNLRDSAGKAAYELELNMELYKAFNLCTTPLAVAVALGIVWGKGASDFLVAIFSVGFTPLSALTTFGSILISFLATYFFINLHVNRTYGRPLKELKAIMADLQAE</sequence>
<reference evidence="2" key="1">
    <citation type="submission" date="2020-01" db="EMBL/GenBank/DDBJ databases">
        <authorList>
            <person name="Seo Y.L."/>
        </authorList>
    </citation>
    <scope>NUCLEOTIDE SEQUENCE</scope>
    <source>
        <strain evidence="2">R11</strain>
    </source>
</reference>
<dbReference type="Proteomes" id="UP000638732">
    <property type="component" value="Unassembled WGS sequence"/>
</dbReference>